<dbReference type="Pfam" id="PF02275">
    <property type="entry name" value="CBAH"/>
    <property type="match status" value="1"/>
</dbReference>
<name>A0A1H3AUZ5_THIRO</name>
<organism evidence="4 5">
    <name type="scientific">Thiocapsa roseopersicina</name>
    <dbReference type="NCBI Taxonomy" id="1058"/>
    <lineage>
        <taxon>Bacteria</taxon>
        <taxon>Pseudomonadati</taxon>
        <taxon>Pseudomonadota</taxon>
        <taxon>Gammaproteobacteria</taxon>
        <taxon>Chromatiales</taxon>
        <taxon>Chromatiaceae</taxon>
        <taxon>Thiocapsa</taxon>
    </lineage>
</organism>
<dbReference type="SUPFAM" id="SSF56235">
    <property type="entry name" value="N-terminal nucleophile aminohydrolases (Ntn hydrolases)"/>
    <property type="match status" value="1"/>
</dbReference>
<keyword evidence="2" id="KW-0378">Hydrolase</keyword>
<evidence type="ECO:0000313" key="5">
    <source>
        <dbReference type="Proteomes" id="UP000198816"/>
    </source>
</evidence>
<sequence>MCTSLVYRDAAERSYFGRTLELTVDLPYRIAWFPAGYAMRSQVADHPPVSFTTRYGVLAIAMPVRIPTKDDPIGVADLKVLEGLNDQGLTFSLLSYPMAAGAEAPIPSQTPVLSASDLGLWALGLFGSVAEVKAALAVQPVMLEALAMLGGVVSPFHYLVNDATGASFVIEFHKGQMSVYDNPVRVMTNAPRFDWHLTNLDNYTFLSNVDRPTATFGDYVAAQPDSGVATSGLPASNTSVGRFVRAAFYAQYTEKADTPDRAVTTLAHVMNNFDRPRGVTIDLPEAGGSHLEVKGLDGPGGSAATEFTCWTSISDLERKLFFLRTYDSCNYTRFDLAALAGAGKPLVLPFRRFSGDPADGTATLKSA</sequence>
<accession>A0A1H3AUZ5</accession>
<protein>
    <submittedName>
        <fullName evidence="4">Penicillin V acylase, Ntn superfamily</fullName>
    </submittedName>
</protein>
<dbReference type="PANTHER" id="PTHR35527:SF2">
    <property type="entry name" value="HYDROLASE"/>
    <property type="match status" value="1"/>
</dbReference>
<dbReference type="PANTHER" id="PTHR35527">
    <property type="entry name" value="CHOLOYLGLYCINE HYDROLASE"/>
    <property type="match status" value="1"/>
</dbReference>
<evidence type="ECO:0000256" key="1">
    <source>
        <dbReference type="ARBA" id="ARBA00006625"/>
    </source>
</evidence>
<proteinExistence type="inferred from homology"/>
<dbReference type="InterPro" id="IPR029132">
    <property type="entry name" value="CBAH/NAAA_C"/>
</dbReference>
<gene>
    <name evidence="4" type="ORF">SAMN05421783_12135</name>
</gene>
<evidence type="ECO:0000259" key="3">
    <source>
        <dbReference type="Pfam" id="PF02275"/>
    </source>
</evidence>
<dbReference type="EMBL" id="FNNZ01000021">
    <property type="protein sequence ID" value="SDX32944.1"/>
    <property type="molecule type" value="Genomic_DNA"/>
</dbReference>
<dbReference type="AlphaFoldDB" id="A0A1H3AUZ5"/>
<dbReference type="InterPro" id="IPR029055">
    <property type="entry name" value="Ntn_hydrolases_N"/>
</dbReference>
<dbReference type="GO" id="GO:0016787">
    <property type="term" value="F:hydrolase activity"/>
    <property type="evidence" value="ECO:0007669"/>
    <property type="project" value="UniProtKB-KW"/>
</dbReference>
<dbReference type="RefSeq" id="WP_093035814.1">
    <property type="nucleotide sequence ID" value="NZ_FNNZ01000021.1"/>
</dbReference>
<dbReference type="Gene3D" id="3.60.60.10">
    <property type="entry name" value="Penicillin V Acylase, Chain A"/>
    <property type="match status" value="1"/>
</dbReference>
<evidence type="ECO:0000313" key="4">
    <source>
        <dbReference type="EMBL" id="SDX32944.1"/>
    </source>
</evidence>
<reference evidence="5" key="1">
    <citation type="submission" date="2016-10" db="EMBL/GenBank/DDBJ databases">
        <authorList>
            <person name="Varghese N."/>
            <person name="Submissions S."/>
        </authorList>
    </citation>
    <scope>NUCLEOTIDE SEQUENCE [LARGE SCALE GENOMIC DNA]</scope>
    <source>
        <strain evidence="5">DSM 217</strain>
    </source>
</reference>
<feature type="domain" description="Choloylglycine hydrolase/NAAA C-terminal" evidence="3">
    <location>
        <begin position="2"/>
        <end position="282"/>
    </location>
</feature>
<dbReference type="OrthoDB" id="9794717at2"/>
<comment type="similarity">
    <text evidence="1">Belongs to the peptidase C59 family.</text>
</comment>
<dbReference type="InterPro" id="IPR052193">
    <property type="entry name" value="Peptidase_C59"/>
</dbReference>
<dbReference type="STRING" id="1058.SAMN05421783_12135"/>
<dbReference type="Proteomes" id="UP000198816">
    <property type="component" value="Unassembled WGS sequence"/>
</dbReference>
<keyword evidence="5" id="KW-1185">Reference proteome</keyword>
<evidence type="ECO:0000256" key="2">
    <source>
        <dbReference type="ARBA" id="ARBA00022801"/>
    </source>
</evidence>